<gene>
    <name evidence="3" type="ORF">THMIRHAS_10150</name>
</gene>
<keyword evidence="1" id="KW-0732">Signal</keyword>
<evidence type="ECO:0000313" key="4">
    <source>
        <dbReference type="Proteomes" id="UP000501726"/>
    </source>
</evidence>
<dbReference type="EMBL" id="AP021889">
    <property type="protein sequence ID" value="BBP45642.1"/>
    <property type="molecule type" value="Genomic_DNA"/>
</dbReference>
<dbReference type="InterPro" id="IPR038142">
    <property type="entry name" value="Cytochrome_P460_sp"/>
</dbReference>
<feature type="chain" id="PRO_5026196642" description="Cytochrome P460 domain-containing protein" evidence="1">
    <location>
        <begin position="29"/>
        <end position="168"/>
    </location>
</feature>
<dbReference type="Proteomes" id="UP000501726">
    <property type="component" value="Chromosome"/>
</dbReference>
<dbReference type="Pfam" id="PF16694">
    <property type="entry name" value="Cytochrome_P460"/>
    <property type="match status" value="1"/>
</dbReference>
<dbReference type="KEGG" id="tse:THMIRHAS_10150"/>
<reference evidence="4" key="1">
    <citation type="submission" date="2019-11" db="EMBL/GenBank/DDBJ databases">
        <title>Isolation and characterization of two novel species in the genus Thiomicrorhabdus.</title>
        <authorList>
            <person name="Mochizuki J."/>
            <person name="Kojima H."/>
            <person name="Fukui M."/>
        </authorList>
    </citation>
    <scope>NUCLEOTIDE SEQUENCE [LARGE SCALE GENOMIC DNA]</scope>
    <source>
        <strain evidence="4">aks77</strain>
    </source>
</reference>
<evidence type="ECO:0000259" key="2">
    <source>
        <dbReference type="Pfam" id="PF16694"/>
    </source>
</evidence>
<dbReference type="CDD" id="cd20716">
    <property type="entry name" value="cyt_P460_fam"/>
    <property type="match status" value="1"/>
</dbReference>
<organism evidence="3 4">
    <name type="scientific">Thiosulfatimonas sediminis</name>
    <dbReference type="NCBI Taxonomy" id="2675054"/>
    <lineage>
        <taxon>Bacteria</taxon>
        <taxon>Pseudomonadati</taxon>
        <taxon>Pseudomonadota</taxon>
        <taxon>Gammaproteobacteria</taxon>
        <taxon>Thiotrichales</taxon>
        <taxon>Piscirickettsiaceae</taxon>
        <taxon>Thiosulfatimonas</taxon>
    </lineage>
</organism>
<accession>A0A6F8PU25</accession>
<dbReference type="Gene3D" id="3.50.70.20">
    <property type="entry name" value="Cytochrome P460"/>
    <property type="match status" value="1"/>
</dbReference>
<dbReference type="RefSeq" id="WP_173271520.1">
    <property type="nucleotide sequence ID" value="NZ_AP021889.1"/>
</dbReference>
<dbReference type="AlphaFoldDB" id="A0A6F8PU25"/>
<dbReference type="InterPro" id="IPR032033">
    <property type="entry name" value="Cytochrome_P460"/>
</dbReference>
<feature type="signal peptide" evidence="1">
    <location>
        <begin position="1"/>
        <end position="28"/>
    </location>
</feature>
<evidence type="ECO:0000256" key="1">
    <source>
        <dbReference type="SAM" id="SignalP"/>
    </source>
</evidence>
<name>A0A6F8PU25_9GAMM</name>
<keyword evidence="4" id="KW-1185">Reference proteome</keyword>
<sequence>MKQSIFKFKALALSAVFAGIAFSGAVQANGAKDGTMSMPDYKQWDTFLSGIEKKSGHIRDIYINDIGAKAQKGQPFANGTVTVMEIYGASGTAGSMTKGELQKVFVMYKNAGNGKHAPAGLQTGDWTYSAFDGKGNKLDTGYDGCRSCHLPLTTADYIFHYDKYFANR</sequence>
<feature type="domain" description="Cytochrome P460" evidence="2">
    <location>
        <begin position="40"/>
        <end position="159"/>
    </location>
</feature>
<protein>
    <recommendedName>
        <fullName evidence="2">Cytochrome P460 domain-containing protein</fullName>
    </recommendedName>
</protein>
<proteinExistence type="predicted"/>
<evidence type="ECO:0000313" key="3">
    <source>
        <dbReference type="EMBL" id="BBP45642.1"/>
    </source>
</evidence>